<evidence type="ECO:0000256" key="2">
    <source>
        <dbReference type="ARBA" id="ARBA00023015"/>
    </source>
</evidence>
<keyword evidence="5" id="KW-0804">Transcription</keyword>
<organism evidence="9 10">
    <name type="scientific">Mucuna pruriens</name>
    <name type="common">Velvet bean</name>
    <name type="synonym">Dolichos pruriens</name>
    <dbReference type="NCBI Taxonomy" id="157652"/>
    <lineage>
        <taxon>Eukaryota</taxon>
        <taxon>Viridiplantae</taxon>
        <taxon>Streptophyta</taxon>
        <taxon>Embryophyta</taxon>
        <taxon>Tracheophyta</taxon>
        <taxon>Spermatophyta</taxon>
        <taxon>Magnoliopsida</taxon>
        <taxon>eudicotyledons</taxon>
        <taxon>Gunneridae</taxon>
        <taxon>Pentapetalae</taxon>
        <taxon>rosids</taxon>
        <taxon>fabids</taxon>
        <taxon>Fabales</taxon>
        <taxon>Fabaceae</taxon>
        <taxon>Papilionoideae</taxon>
        <taxon>50 kb inversion clade</taxon>
        <taxon>NPAAA clade</taxon>
        <taxon>indigoferoid/millettioid clade</taxon>
        <taxon>Phaseoleae</taxon>
        <taxon>Mucuna</taxon>
    </lineage>
</organism>
<dbReference type="EMBL" id="QJKJ01002949">
    <property type="protein sequence ID" value="RDY00620.1"/>
    <property type="molecule type" value="Genomic_DNA"/>
</dbReference>
<comment type="subcellular location">
    <subcellularLocation>
        <location evidence="1">Nucleus</location>
    </subcellularLocation>
</comment>
<dbReference type="InterPro" id="IPR016177">
    <property type="entry name" value="DNA-bd_dom_sf"/>
</dbReference>
<name>A0A371HCW6_MUCPR</name>
<proteinExistence type="inferred from homology"/>
<dbReference type="InterPro" id="IPR045277">
    <property type="entry name" value="DRE1A-I"/>
</dbReference>
<evidence type="ECO:0000256" key="6">
    <source>
        <dbReference type="ARBA" id="ARBA00023242"/>
    </source>
</evidence>
<keyword evidence="4" id="KW-0010">Activator</keyword>
<dbReference type="Pfam" id="PF00847">
    <property type="entry name" value="AP2"/>
    <property type="match status" value="1"/>
</dbReference>
<dbReference type="PANTHER" id="PTHR31839:SF85">
    <property type="entry name" value="AP2_ERF DOMAIN-CONTAINING PROTEIN"/>
    <property type="match status" value="1"/>
</dbReference>
<dbReference type="GO" id="GO:0005634">
    <property type="term" value="C:nucleus"/>
    <property type="evidence" value="ECO:0007669"/>
    <property type="project" value="UniProtKB-SubCell"/>
</dbReference>
<protein>
    <submittedName>
        <fullName evidence="9">Ethylene-responsive transcription factor ERF025</fullName>
    </submittedName>
</protein>
<dbReference type="SMART" id="SM00380">
    <property type="entry name" value="AP2"/>
    <property type="match status" value="1"/>
</dbReference>
<dbReference type="GO" id="GO:0003700">
    <property type="term" value="F:DNA-binding transcription factor activity"/>
    <property type="evidence" value="ECO:0007669"/>
    <property type="project" value="InterPro"/>
</dbReference>
<dbReference type="Proteomes" id="UP000257109">
    <property type="component" value="Unassembled WGS sequence"/>
</dbReference>
<dbReference type="SUPFAM" id="SSF54171">
    <property type="entry name" value="DNA-binding domain"/>
    <property type="match status" value="1"/>
</dbReference>
<dbReference type="GO" id="GO:0003677">
    <property type="term" value="F:DNA binding"/>
    <property type="evidence" value="ECO:0007669"/>
    <property type="project" value="UniProtKB-KW"/>
</dbReference>
<dbReference type="OrthoDB" id="1932364at2759"/>
<sequence length="168" mass="17757">MAPSPSSSPSPSSKKHPLYHGIRCRGRKWVSEIREPRKASRIWLGTFPTPEMAAAAYDVAALALKGDGAVLNLPQSASKYQIPATNSPADIRTAASAAAAMIKAESEATHSGSITEAASTSWFETDFVDEEAIFGMPSLLVDMAGGMLLSPPRMTPPPSDNSPEKQAC</sequence>
<reference evidence="9" key="1">
    <citation type="submission" date="2018-05" db="EMBL/GenBank/DDBJ databases">
        <title>Draft genome of Mucuna pruriens seed.</title>
        <authorList>
            <person name="Nnadi N.E."/>
            <person name="Vos R."/>
            <person name="Hasami M.H."/>
            <person name="Devisetty U.K."/>
            <person name="Aguiy J.C."/>
        </authorList>
    </citation>
    <scope>NUCLEOTIDE SEQUENCE [LARGE SCALE GENOMIC DNA]</scope>
    <source>
        <strain evidence="9">JCA_2017</strain>
    </source>
</reference>
<keyword evidence="2" id="KW-0805">Transcription regulation</keyword>
<evidence type="ECO:0000256" key="1">
    <source>
        <dbReference type="ARBA" id="ARBA00004123"/>
    </source>
</evidence>
<comment type="caution">
    <text evidence="9">The sequence shown here is derived from an EMBL/GenBank/DDBJ whole genome shotgun (WGS) entry which is preliminary data.</text>
</comment>
<accession>A0A371HCW6</accession>
<dbReference type="Gene3D" id="3.30.730.10">
    <property type="entry name" value="AP2/ERF domain"/>
    <property type="match status" value="1"/>
</dbReference>
<keyword evidence="6" id="KW-0539">Nucleus</keyword>
<comment type="similarity">
    <text evidence="7">Belongs to the AP2/ERF transcription factor family. ERF subfamily.</text>
</comment>
<dbReference type="STRING" id="157652.A0A371HCW6"/>
<evidence type="ECO:0000256" key="5">
    <source>
        <dbReference type="ARBA" id="ARBA00023163"/>
    </source>
</evidence>
<keyword evidence="10" id="KW-1185">Reference proteome</keyword>
<evidence type="ECO:0000256" key="7">
    <source>
        <dbReference type="ARBA" id="ARBA00024343"/>
    </source>
</evidence>
<dbReference type="InterPro" id="IPR001471">
    <property type="entry name" value="AP2/ERF_dom"/>
</dbReference>
<feature type="domain" description="AP2/ERF" evidence="8">
    <location>
        <begin position="18"/>
        <end position="74"/>
    </location>
</feature>
<evidence type="ECO:0000313" key="10">
    <source>
        <dbReference type="Proteomes" id="UP000257109"/>
    </source>
</evidence>
<dbReference type="InterPro" id="IPR036955">
    <property type="entry name" value="AP2/ERF_dom_sf"/>
</dbReference>
<dbReference type="PANTHER" id="PTHR31839">
    <property type="entry name" value="DEHYDRATION-RESPONSIVE ELEMENT-BINDING PROTEIN 1D"/>
    <property type="match status" value="1"/>
</dbReference>
<feature type="non-terminal residue" evidence="9">
    <location>
        <position position="1"/>
    </location>
</feature>
<evidence type="ECO:0000256" key="4">
    <source>
        <dbReference type="ARBA" id="ARBA00023159"/>
    </source>
</evidence>
<dbReference type="PROSITE" id="PS51032">
    <property type="entry name" value="AP2_ERF"/>
    <property type="match status" value="1"/>
</dbReference>
<keyword evidence="3" id="KW-0238">DNA-binding</keyword>
<evidence type="ECO:0000256" key="3">
    <source>
        <dbReference type="ARBA" id="ARBA00023125"/>
    </source>
</evidence>
<evidence type="ECO:0000259" key="8">
    <source>
        <dbReference type="PROSITE" id="PS51032"/>
    </source>
</evidence>
<evidence type="ECO:0000313" key="9">
    <source>
        <dbReference type="EMBL" id="RDY00620.1"/>
    </source>
</evidence>
<dbReference type="AlphaFoldDB" id="A0A371HCW6"/>
<gene>
    <name evidence="9" type="primary">ERF025</name>
    <name evidence="9" type="ORF">CR513_16173</name>
</gene>